<evidence type="ECO:0000256" key="10">
    <source>
        <dbReference type="ARBA" id="ARBA00023002"/>
    </source>
</evidence>
<evidence type="ECO:0000256" key="8">
    <source>
        <dbReference type="ARBA" id="ARBA00022982"/>
    </source>
</evidence>
<comment type="cofactor">
    <cofactor evidence="1">
        <name>Fe cation</name>
        <dbReference type="ChEBI" id="CHEBI:24875"/>
    </cofactor>
</comment>
<comment type="similarity">
    <text evidence="3">Belongs to the alternative oxidase family.</text>
</comment>
<dbReference type="STRING" id="5762.D2W3U2"/>
<evidence type="ECO:0000256" key="1">
    <source>
        <dbReference type="ARBA" id="ARBA00001962"/>
    </source>
</evidence>
<dbReference type="Proteomes" id="UP000006671">
    <property type="component" value="Unassembled WGS sequence"/>
</dbReference>
<dbReference type="GO" id="GO:0016020">
    <property type="term" value="C:membrane"/>
    <property type="evidence" value="ECO:0007669"/>
    <property type="project" value="UniProtKB-SubCell"/>
</dbReference>
<dbReference type="RefSeq" id="XP_002668998.1">
    <property type="nucleotide sequence ID" value="XM_002668952.1"/>
</dbReference>
<keyword evidence="5" id="KW-0679">Respiratory chain</keyword>
<reference evidence="13 14" key="1">
    <citation type="journal article" date="2010" name="Cell">
        <title>The genome of Naegleria gruberi illuminates early eukaryotic versatility.</title>
        <authorList>
            <person name="Fritz-Laylin L.K."/>
            <person name="Prochnik S.E."/>
            <person name="Ginger M.L."/>
            <person name="Dacks J.B."/>
            <person name="Carpenter M.L."/>
            <person name="Field M.C."/>
            <person name="Kuo A."/>
            <person name="Paredez A."/>
            <person name="Chapman J."/>
            <person name="Pham J."/>
            <person name="Shu S."/>
            <person name="Neupane R."/>
            <person name="Cipriano M."/>
            <person name="Mancuso J."/>
            <person name="Tu H."/>
            <person name="Salamov A."/>
            <person name="Lindquist E."/>
            <person name="Shapiro H."/>
            <person name="Lucas S."/>
            <person name="Grigoriev I.V."/>
            <person name="Cande W.Z."/>
            <person name="Fulton C."/>
            <person name="Rokhsar D.S."/>
            <person name="Dawson S.C."/>
        </authorList>
    </citation>
    <scope>NUCLEOTIDE SEQUENCE [LARGE SCALE GENOMIC DNA]</scope>
    <source>
        <strain evidence="13 14">NEG-M</strain>
    </source>
</reference>
<accession>D2W3U2</accession>
<evidence type="ECO:0000313" key="14">
    <source>
        <dbReference type="Proteomes" id="UP000006671"/>
    </source>
</evidence>
<keyword evidence="4" id="KW-0813">Transport</keyword>
<evidence type="ECO:0000256" key="2">
    <source>
        <dbReference type="ARBA" id="ARBA00004370"/>
    </source>
</evidence>
<comment type="subcellular location">
    <subcellularLocation>
        <location evidence="2">Membrane</location>
    </subcellularLocation>
</comment>
<evidence type="ECO:0000256" key="7">
    <source>
        <dbReference type="ARBA" id="ARBA00022723"/>
    </source>
</evidence>
<dbReference type="eggNOG" id="ENOG502QSB5">
    <property type="taxonomic scope" value="Eukaryota"/>
</dbReference>
<dbReference type="Pfam" id="PF01786">
    <property type="entry name" value="AOX"/>
    <property type="match status" value="1"/>
</dbReference>
<dbReference type="Gene3D" id="1.20.1260.140">
    <property type="entry name" value="Alternative oxidase"/>
    <property type="match status" value="1"/>
</dbReference>
<evidence type="ECO:0000256" key="5">
    <source>
        <dbReference type="ARBA" id="ARBA00022660"/>
    </source>
</evidence>
<dbReference type="EMBL" id="GG738934">
    <property type="protein sequence ID" value="EFC36254.1"/>
    <property type="molecule type" value="Genomic_DNA"/>
</dbReference>
<evidence type="ECO:0000256" key="3">
    <source>
        <dbReference type="ARBA" id="ARBA00008388"/>
    </source>
</evidence>
<organism evidence="14">
    <name type="scientific">Naegleria gruberi</name>
    <name type="common">Amoeba</name>
    <dbReference type="NCBI Taxonomy" id="5762"/>
    <lineage>
        <taxon>Eukaryota</taxon>
        <taxon>Discoba</taxon>
        <taxon>Heterolobosea</taxon>
        <taxon>Tetramitia</taxon>
        <taxon>Eutetramitia</taxon>
        <taxon>Vahlkampfiidae</taxon>
        <taxon>Naegleria</taxon>
    </lineage>
</organism>
<keyword evidence="8" id="KW-0249">Electron transport</keyword>
<evidence type="ECO:0000256" key="11">
    <source>
        <dbReference type="ARBA" id="ARBA00023004"/>
    </source>
</evidence>
<dbReference type="GO" id="GO:0009916">
    <property type="term" value="F:alternative oxidase activity"/>
    <property type="evidence" value="ECO:0007669"/>
    <property type="project" value="InterPro"/>
</dbReference>
<dbReference type="VEuPathDB" id="AmoebaDB:NAEGRDRAFT_76066"/>
<dbReference type="GeneID" id="8862020"/>
<dbReference type="GO" id="GO:0046872">
    <property type="term" value="F:metal ion binding"/>
    <property type="evidence" value="ECO:0007669"/>
    <property type="project" value="UniProtKB-KW"/>
</dbReference>
<evidence type="ECO:0000313" key="13">
    <source>
        <dbReference type="EMBL" id="EFC36254.1"/>
    </source>
</evidence>
<dbReference type="InParanoid" id="D2W3U2"/>
<keyword evidence="7" id="KW-0479">Metal-binding</keyword>
<dbReference type="PANTHER" id="PTHR31803:SF3">
    <property type="entry name" value="ALTERNATIVE OXIDASE"/>
    <property type="match status" value="1"/>
</dbReference>
<keyword evidence="6" id="KW-0812">Transmembrane</keyword>
<evidence type="ECO:0000256" key="9">
    <source>
        <dbReference type="ARBA" id="ARBA00022989"/>
    </source>
</evidence>
<gene>
    <name evidence="13" type="ORF">NAEGRDRAFT_76066</name>
</gene>
<keyword evidence="14" id="KW-1185">Reference proteome</keyword>
<keyword evidence="12" id="KW-0472">Membrane</keyword>
<dbReference type="PANTHER" id="PTHR31803">
    <property type="entry name" value="ALTERNATIVE OXIDASE"/>
    <property type="match status" value="1"/>
</dbReference>
<evidence type="ECO:0000256" key="6">
    <source>
        <dbReference type="ARBA" id="ARBA00022692"/>
    </source>
</evidence>
<name>D2W3U2_NAEGR</name>
<dbReference type="OMA" id="KHREFNH"/>
<sequence length="362" mass="43247">MKRFHLGRNFFHHFLQNSSARENKLYRRIPIRIDDNHQQNFQKCFSINFNTNLQEQSSEEGNNNRKKKENQIKRRKLFEWYSTSHNPLSIDAPDSLFRDHQQELLDSVDPDEEGLEVKNTIIRKKETDMNQVYEWMDHGESEMFGFLNEKRMEPRNRTDRWAQWWARRCVARILKFLFGRNMLRYSVFLETMSATPGMVGGMWRHFASLRSKPIDRCKKEHLRVGALLEEAENHRMHMLVLLEMTHQNILERILMVVAQLSFSQYYFYIYSLAGKTFSHRFVGYLAETAVESYGLVLKQIDEKKIANPPAPEMAINYWNLPKNATLRDVILAIRMDECKHREFNHALSDEIYFEKESKKNVK</sequence>
<evidence type="ECO:0000256" key="4">
    <source>
        <dbReference type="ARBA" id="ARBA00022448"/>
    </source>
</evidence>
<dbReference type="InterPro" id="IPR002680">
    <property type="entry name" value="AOX"/>
</dbReference>
<dbReference type="GO" id="GO:0010230">
    <property type="term" value="P:alternative respiration"/>
    <property type="evidence" value="ECO:0007669"/>
    <property type="project" value="TreeGrafter"/>
</dbReference>
<proteinExistence type="inferred from homology"/>
<dbReference type="KEGG" id="ngr:NAEGRDRAFT_76066"/>
<dbReference type="OrthoDB" id="16906at2759"/>
<keyword evidence="9" id="KW-1133">Transmembrane helix</keyword>
<dbReference type="AlphaFoldDB" id="D2W3U2"/>
<dbReference type="InterPro" id="IPR038659">
    <property type="entry name" value="AOX_sf"/>
</dbReference>
<keyword evidence="11" id="KW-0408">Iron</keyword>
<evidence type="ECO:0000256" key="12">
    <source>
        <dbReference type="ARBA" id="ARBA00023136"/>
    </source>
</evidence>
<keyword evidence="10" id="KW-0560">Oxidoreductase</keyword>
<protein>
    <submittedName>
        <fullName evidence="13">Alternative oxidase</fullName>
    </submittedName>
</protein>
<dbReference type="GO" id="GO:0005739">
    <property type="term" value="C:mitochondrion"/>
    <property type="evidence" value="ECO:0007669"/>
    <property type="project" value="TreeGrafter"/>
</dbReference>